<evidence type="ECO:0000313" key="4">
    <source>
        <dbReference type="Proteomes" id="UP000682713"/>
    </source>
</evidence>
<comment type="caution">
    <text evidence="3">The sequence shown here is derived from an EMBL/GenBank/DDBJ whole genome shotgun (WGS) entry which is preliminary data.</text>
</comment>
<dbReference type="InterPro" id="IPR050769">
    <property type="entry name" value="NAT_camello-type"/>
</dbReference>
<sequence>MNVKGGAVLVNPHKIIITKYDPQYAEQTVRMWRDSKEQAIGQKEIHSFDNHIYFLNQILSEEFQIDLALMDGKVVGMIAFTKMEISQLYIHIDYQGMGIGQTLLDRAKAHSSGRITLFTFEVNEKAHRFYEKHGFKIIGRGYENEENLPDRQYEWVSKDIS</sequence>
<reference evidence="3 4" key="1">
    <citation type="submission" date="2021-05" db="EMBL/GenBank/DDBJ databases">
        <title>Novel Bacillus species.</title>
        <authorList>
            <person name="Liu G."/>
        </authorList>
    </citation>
    <scope>NUCLEOTIDE SEQUENCE [LARGE SCALE GENOMIC DNA]</scope>
    <source>
        <strain evidence="3 4">FJAT-49732</strain>
    </source>
</reference>
<dbReference type="SUPFAM" id="SSF55729">
    <property type="entry name" value="Acyl-CoA N-acyltransferases (Nat)"/>
    <property type="match status" value="1"/>
</dbReference>
<dbReference type="InterPro" id="IPR000182">
    <property type="entry name" value="GNAT_dom"/>
</dbReference>
<dbReference type="InterPro" id="IPR016181">
    <property type="entry name" value="Acyl_CoA_acyltransferase"/>
</dbReference>
<dbReference type="PANTHER" id="PTHR13947">
    <property type="entry name" value="GNAT FAMILY N-ACETYLTRANSFERASE"/>
    <property type="match status" value="1"/>
</dbReference>
<name>A0A942TJX0_9BACI</name>
<protein>
    <submittedName>
        <fullName evidence="3">GNAT family N-acetyltransferase</fullName>
    </submittedName>
</protein>
<feature type="domain" description="N-acetyltransferase" evidence="2">
    <location>
        <begin position="15"/>
        <end position="159"/>
    </location>
</feature>
<gene>
    <name evidence="3" type="ORF">KHA93_00415</name>
</gene>
<dbReference type="Pfam" id="PF00583">
    <property type="entry name" value="Acetyltransf_1"/>
    <property type="match status" value="1"/>
</dbReference>
<dbReference type="EMBL" id="JAGYPJ010000001">
    <property type="protein sequence ID" value="MBS4198121.1"/>
    <property type="molecule type" value="Genomic_DNA"/>
</dbReference>
<dbReference type="Proteomes" id="UP000682713">
    <property type="component" value="Unassembled WGS sequence"/>
</dbReference>
<evidence type="ECO:0000313" key="3">
    <source>
        <dbReference type="EMBL" id="MBS4198121.1"/>
    </source>
</evidence>
<dbReference type="PANTHER" id="PTHR13947:SF37">
    <property type="entry name" value="LD18367P"/>
    <property type="match status" value="1"/>
</dbReference>
<dbReference type="GO" id="GO:0008080">
    <property type="term" value="F:N-acetyltransferase activity"/>
    <property type="evidence" value="ECO:0007669"/>
    <property type="project" value="InterPro"/>
</dbReference>
<dbReference type="Gene3D" id="3.40.630.30">
    <property type="match status" value="1"/>
</dbReference>
<accession>A0A942TJX0</accession>
<dbReference type="CDD" id="cd04301">
    <property type="entry name" value="NAT_SF"/>
    <property type="match status" value="1"/>
</dbReference>
<dbReference type="PROSITE" id="PS51186">
    <property type="entry name" value="GNAT"/>
    <property type="match status" value="1"/>
</dbReference>
<evidence type="ECO:0000256" key="1">
    <source>
        <dbReference type="ARBA" id="ARBA00022679"/>
    </source>
</evidence>
<keyword evidence="4" id="KW-1185">Reference proteome</keyword>
<dbReference type="AlphaFoldDB" id="A0A942TJX0"/>
<proteinExistence type="predicted"/>
<evidence type="ECO:0000259" key="2">
    <source>
        <dbReference type="PROSITE" id="PS51186"/>
    </source>
</evidence>
<keyword evidence="1" id="KW-0808">Transferase</keyword>
<organism evidence="3 4">
    <name type="scientific">Lederbergia citrisecunda</name>
    <dbReference type="NCBI Taxonomy" id="2833583"/>
    <lineage>
        <taxon>Bacteria</taxon>
        <taxon>Bacillati</taxon>
        <taxon>Bacillota</taxon>
        <taxon>Bacilli</taxon>
        <taxon>Bacillales</taxon>
        <taxon>Bacillaceae</taxon>
        <taxon>Lederbergia</taxon>
    </lineage>
</organism>